<gene>
    <name evidence="1" type="ORF">SGN30_31140</name>
</gene>
<proteinExistence type="predicted"/>
<reference evidence="1" key="1">
    <citation type="submission" date="2023-11" db="EMBL/GenBank/DDBJ databases">
        <title>Identification and selenium tolerance of Delftia acidovorans R3-25.</title>
        <authorList>
            <person name="Zhang S."/>
            <person name="Liu Y."/>
            <person name="Guo Y."/>
        </authorList>
    </citation>
    <scope>NUCLEOTIDE SEQUENCE</scope>
    <source>
        <strain evidence="1">R3-25</strain>
    </source>
</reference>
<dbReference type="RefSeq" id="WP_319076964.1">
    <property type="nucleotide sequence ID" value="NZ_JAWWMZ010000022.1"/>
</dbReference>
<sequence>MGWVITAFIVGMLWGHGAGWIYAHKTVAYECEKLDAFYVGKKVFRCTAVEDRND</sequence>
<comment type="caution">
    <text evidence="1">The sequence shown here is derived from an EMBL/GenBank/DDBJ whole genome shotgun (WGS) entry which is preliminary data.</text>
</comment>
<evidence type="ECO:0000313" key="2">
    <source>
        <dbReference type="Proteomes" id="UP001287445"/>
    </source>
</evidence>
<accession>A0AAJ2R8E8</accession>
<protein>
    <submittedName>
        <fullName evidence="1">Uncharacterized protein</fullName>
    </submittedName>
</protein>
<dbReference type="EMBL" id="JAWWMZ010000022">
    <property type="protein sequence ID" value="MDX4957898.1"/>
    <property type="molecule type" value="Genomic_DNA"/>
</dbReference>
<organism evidence="1 2">
    <name type="scientific">Delftia acidovorans</name>
    <name type="common">Pseudomonas acidovorans</name>
    <name type="synonym">Comamonas acidovorans</name>
    <dbReference type="NCBI Taxonomy" id="80866"/>
    <lineage>
        <taxon>Bacteria</taxon>
        <taxon>Pseudomonadati</taxon>
        <taxon>Pseudomonadota</taxon>
        <taxon>Betaproteobacteria</taxon>
        <taxon>Burkholderiales</taxon>
        <taxon>Comamonadaceae</taxon>
        <taxon>Delftia</taxon>
    </lineage>
</organism>
<dbReference type="AlphaFoldDB" id="A0AAJ2R8E8"/>
<name>A0AAJ2R8E8_DELAC</name>
<evidence type="ECO:0000313" key="1">
    <source>
        <dbReference type="EMBL" id="MDX4957898.1"/>
    </source>
</evidence>
<dbReference type="Proteomes" id="UP001287445">
    <property type="component" value="Unassembled WGS sequence"/>
</dbReference>